<gene>
    <name evidence="3" type="ORF">HMPREF1863_01680</name>
</gene>
<evidence type="ECO:0000313" key="3">
    <source>
        <dbReference type="EMBL" id="KXB65172.1"/>
    </source>
</evidence>
<proteinExistence type="predicted"/>
<dbReference type="RefSeq" id="WP_068369623.1">
    <property type="nucleotide sequence ID" value="NZ_CAMQER010000031.1"/>
</dbReference>
<dbReference type="PATRIC" id="fig|755172.3.peg.1641"/>
<dbReference type="STRING" id="755172.HMPREF1863_01680"/>
<dbReference type="Pfam" id="PF26018">
    <property type="entry name" value="BSH_RND_rel"/>
    <property type="match status" value="1"/>
</dbReference>
<organism evidence="3 4">
    <name type="scientific">Aedoeadaptatus coxii</name>
    <dbReference type="NCBI Taxonomy" id="755172"/>
    <lineage>
        <taxon>Bacteria</taxon>
        <taxon>Bacillati</taxon>
        <taxon>Bacillota</taxon>
        <taxon>Tissierellia</taxon>
        <taxon>Tissierellales</taxon>
        <taxon>Peptoniphilaceae</taxon>
        <taxon>Aedoeadaptatus</taxon>
    </lineage>
</organism>
<dbReference type="Proteomes" id="UP000070442">
    <property type="component" value="Unassembled WGS sequence"/>
</dbReference>
<keyword evidence="4" id="KW-1185">Reference proteome</keyword>
<dbReference type="AlphaFoldDB" id="A0A134ABT7"/>
<sequence>MKRPGNYKTKLRRKRRSKMRRRRLLFFLLALMIVAAISFLIYTKFVVAPKTAMPQVVEYRDVVKGKGYLIFDEKVVFTKANGIAIYNVQEGKKVAKNVAVADINVMNDNSKVKDQLIRIQAAIDFKNDSSNEEEKEDKQREDETVIRNIQRFIRDEDYEKLVSSINTLDLSTKHTVNVSELNELLKLSISDLEEEKEKLTEKIASTSNDYKSPISGIVSYTFDDFKKDLSLELPDETFTADYLKKVNVTEITRGKSKVKEKRAFFRCIGDTFYKIALPIDDVRLLSPYVGKFVPVRIGKVMTQAYVKDINEDDSGTVAILELKDHLQQVYVPRNQKVVVIKDTLPAVKVPKEAVVKGKKGQMGVYVNAVRHFVKFIPVDVLAVRGNYAILSLGDSKQTVAVSGGKRGKTIRPNDEIITEPKKVNRDKIVYQ</sequence>
<comment type="caution">
    <text evidence="3">The sequence shown here is derived from an EMBL/GenBank/DDBJ whole genome shotgun (WGS) entry which is preliminary data.</text>
</comment>
<evidence type="ECO:0000256" key="1">
    <source>
        <dbReference type="SAM" id="Coils"/>
    </source>
</evidence>
<dbReference type="OrthoDB" id="1834786at2"/>
<dbReference type="EMBL" id="LSDG01000045">
    <property type="protein sequence ID" value="KXB65172.1"/>
    <property type="molecule type" value="Genomic_DNA"/>
</dbReference>
<evidence type="ECO:0000259" key="2">
    <source>
        <dbReference type="Pfam" id="PF26018"/>
    </source>
</evidence>
<feature type="coiled-coil region" evidence="1">
    <location>
        <begin position="178"/>
        <end position="209"/>
    </location>
</feature>
<evidence type="ECO:0000313" key="4">
    <source>
        <dbReference type="Proteomes" id="UP000070442"/>
    </source>
</evidence>
<reference evidence="4" key="1">
    <citation type="submission" date="2016-01" db="EMBL/GenBank/DDBJ databases">
        <authorList>
            <person name="Mitreva M."/>
            <person name="Pepin K.H."/>
            <person name="Mihindukulasuriya K.A."/>
            <person name="Fulton R."/>
            <person name="Fronick C."/>
            <person name="O'Laughlin M."/>
            <person name="Miner T."/>
            <person name="Herter B."/>
            <person name="Rosa B.A."/>
            <person name="Cordes M."/>
            <person name="Tomlinson C."/>
            <person name="Wollam A."/>
            <person name="Palsikar V.B."/>
            <person name="Mardis E.R."/>
            <person name="Wilson R.K."/>
        </authorList>
    </citation>
    <scope>NUCLEOTIDE SEQUENCE [LARGE SCALE GENOMIC DNA]</scope>
    <source>
        <strain evidence="4">DNF00729</strain>
    </source>
</reference>
<dbReference type="InterPro" id="IPR058709">
    <property type="entry name" value="BSH_RND-rel"/>
</dbReference>
<keyword evidence="1" id="KW-0175">Coiled coil</keyword>
<name>A0A134ABT7_9FIRM</name>
<protein>
    <recommendedName>
        <fullName evidence="2">RND related barrel-sandwich hybrid domain-containing protein</fullName>
    </recommendedName>
</protein>
<accession>A0A134ABT7</accession>
<feature type="domain" description="RND related barrel-sandwich hybrid" evidence="2">
    <location>
        <begin position="73"/>
        <end position="262"/>
    </location>
</feature>